<feature type="domain" description="PB1-like" evidence="2">
    <location>
        <begin position="12"/>
        <end position="97"/>
    </location>
</feature>
<keyword evidence="4" id="KW-1185">Reference proteome</keyword>
<proteinExistence type="predicted"/>
<evidence type="ECO:0000259" key="2">
    <source>
        <dbReference type="Pfam" id="PF26130"/>
    </source>
</evidence>
<dbReference type="AlphaFoldDB" id="A0AA35ZHQ8"/>
<feature type="domain" description="MULE transposase" evidence="1">
    <location>
        <begin position="210"/>
        <end position="261"/>
    </location>
</feature>
<dbReference type="Pfam" id="PF26130">
    <property type="entry name" value="PB1-like"/>
    <property type="match status" value="1"/>
</dbReference>
<evidence type="ECO:0000313" key="4">
    <source>
        <dbReference type="Proteomes" id="UP001177003"/>
    </source>
</evidence>
<organism evidence="3 4">
    <name type="scientific">Lactuca saligna</name>
    <name type="common">Willowleaf lettuce</name>
    <dbReference type="NCBI Taxonomy" id="75948"/>
    <lineage>
        <taxon>Eukaryota</taxon>
        <taxon>Viridiplantae</taxon>
        <taxon>Streptophyta</taxon>
        <taxon>Embryophyta</taxon>
        <taxon>Tracheophyta</taxon>
        <taxon>Spermatophyta</taxon>
        <taxon>Magnoliopsida</taxon>
        <taxon>eudicotyledons</taxon>
        <taxon>Gunneridae</taxon>
        <taxon>Pentapetalae</taxon>
        <taxon>asterids</taxon>
        <taxon>campanulids</taxon>
        <taxon>Asterales</taxon>
        <taxon>Asteraceae</taxon>
        <taxon>Cichorioideae</taxon>
        <taxon>Cichorieae</taxon>
        <taxon>Lactucinae</taxon>
        <taxon>Lactuca</taxon>
    </lineage>
</organism>
<dbReference type="Proteomes" id="UP001177003">
    <property type="component" value="Chromosome 7"/>
</dbReference>
<dbReference type="InterPro" id="IPR058594">
    <property type="entry name" value="PB1-like_dom_pln"/>
</dbReference>
<dbReference type="EMBL" id="OX465083">
    <property type="protein sequence ID" value="CAI9292836.1"/>
    <property type="molecule type" value="Genomic_DNA"/>
</dbReference>
<dbReference type="PANTHER" id="PTHR31973">
    <property type="entry name" value="POLYPROTEIN, PUTATIVE-RELATED"/>
    <property type="match status" value="1"/>
</dbReference>
<protein>
    <recommendedName>
        <fullName evidence="5">Protein FAR1-RELATED SEQUENCE</fullName>
    </recommendedName>
</protein>
<evidence type="ECO:0008006" key="5">
    <source>
        <dbReference type="Google" id="ProtNLM"/>
    </source>
</evidence>
<gene>
    <name evidence="3" type="ORF">LSALG_LOCUS31884</name>
</gene>
<reference evidence="3" key="1">
    <citation type="submission" date="2023-04" db="EMBL/GenBank/DDBJ databases">
        <authorList>
            <person name="Vijverberg K."/>
            <person name="Xiong W."/>
            <person name="Schranz E."/>
        </authorList>
    </citation>
    <scope>NUCLEOTIDE SEQUENCE</scope>
</reference>
<name>A0AA35ZHQ8_LACSI</name>
<evidence type="ECO:0000313" key="3">
    <source>
        <dbReference type="EMBL" id="CAI9292836.1"/>
    </source>
</evidence>
<dbReference type="PANTHER" id="PTHR31973:SF190">
    <property type="entry name" value="MULE TRANSPOSASE DOMAIN-CONTAINING PROTEIN"/>
    <property type="match status" value="1"/>
</dbReference>
<dbReference type="Pfam" id="PF10551">
    <property type="entry name" value="MULE"/>
    <property type="match status" value="1"/>
</dbReference>
<accession>A0AA35ZHQ8</accession>
<dbReference type="InterPro" id="IPR018289">
    <property type="entry name" value="MULE_transposase_dom"/>
</dbReference>
<sequence length="312" mass="36433">MLVGFPWYNFASLTFKINHGSSFRNTVFGRSYIDGLVDHFDFVDMDVFSVHELDNMMSVLGYNDGGIMFYHFMIPETNLDNGLLPLGTDQEVIQLARRRIWWGKNLHDVEFFEDEYSGSKESVSEGPWSEGIKSEDVDWVQKMTKEASGSSVVDFTEYEDLESRTIKACNYKYIATNILKQIESNPTIPVNALQEDLIQKFEMNMSRMKTWFLEQLGDDLKLYANSNFTFISDKQKGIIHAVSKLFPQAEHRFCLRHIHENMKRQLKDKELKDFVWTCATFTTIRHFDKALKELKKLNVEAHDWLIQIPPTH</sequence>
<evidence type="ECO:0000259" key="1">
    <source>
        <dbReference type="Pfam" id="PF10551"/>
    </source>
</evidence>